<dbReference type="AlphaFoldDB" id="A0A444Y0D4"/>
<proteinExistence type="predicted"/>
<dbReference type="EMBL" id="SDMP01000018">
    <property type="protein sequence ID" value="RYQ95383.1"/>
    <property type="molecule type" value="Genomic_DNA"/>
</dbReference>
<organism evidence="1 2">
    <name type="scientific">Arachis hypogaea</name>
    <name type="common">Peanut</name>
    <dbReference type="NCBI Taxonomy" id="3818"/>
    <lineage>
        <taxon>Eukaryota</taxon>
        <taxon>Viridiplantae</taxon>
        <taxon>Streptophyta</taxon>
        <taxon>Embryophyta</taxon>
        <taxon>Tracheophyta</taxon>
        <taxon>Spermatophyta</taxon>
        <taxon>Magnoliopsida</taxon>
        <taxon>eudicotyledons</taxon>
        <taxon>Gunneridae</taxon>
        <taxon>Pentapetalae</taxon>
        <taxon>rosids</taxon>
        <taxon>fabids</taxon>
        <taxon>Fabales</taxon>
        <taxon>Fabaceae</taxon>
        <taxon>Papilionoideae</taxon>
        <taxon>50 kb inversion clade</taxon>
        <taxon>dalbergioids sensu lato</taxon>
        <taxon>Dalbergieae</taxon>
        <taxon>Pterocarpus clade</taxon>
        <taxon>Arachis</taxon>
    </lineage>
</organism>
<protein>
    <submittedName>
        <fullName evidence="1">Uncharacterized protein</fullName>
    </submittedName>
</protein>
<dbReference type="Proteomes" id="UP000289738">
    <property type="component" value="Chromosome B08"/>
</dbReference>
<reference evidence="1 2" key="1">
    <citation type="submission" date="2019-01" db="EMBL/GenBank/DDBJ databases">
        <title>Sequencing of cultivated peanut Arachis hypogaea provides insights into genome evolution and oil improvement.</title>
        <authorList>
            <person name="Chen X."/>
        </authorList>
    </citation>
    <scope>NUCLEOTIDE SEQUENCE [LARGE SCALE GENOMIC DNA]</scope>
    <source>
        <strain evidence="2">cv. Fuhuasheng</strain>
        <tissue evidence="1">Leaves</tissue>
    </source>
</reference>
<gene>
    <name evidence="1" type="ORF">Ahy_B08g090656</name>
</gene>
<evidence type="ECO:0000313" key="2">
    <source>
        <dbReference type="Proteomes" id="UP000289738"/>
    </source>
</evidence>
<comment type="caution">
    <text evidence="1">The sequence shown here is derived from an EMBL/GenBank/DDBJ whole genome shotgun (WGS) entry which is preliminary data.</text>
</comment>
<name>A0A444Y0D4_ARAHY</name>
<sequence length="64" mass="7016">MLESDLIASPDSSRGIVHTLSKNIKVKPNKDKRPYPKRVASTIYSTSLEEVGHNKGSPALLVQL</sequence>
<evidence type="ECO:0000313" key="1">
    <source>
        <dbReference type="EMBL" id="RYQ95383.1"/>
    </source>
</evidence>
<keyword evidence="2" id="KW-1185">Reference proteome</keyword>
<accession>A0A444Y0D4</accession>